<dbReference type="GO" id="GO:0007507">
    <property type="term" value="P:heart development"/>
    <property type="evidence" value="ECO:0007669"/>
    <property type="project" value="TreeGrafter"/>
</dbReference>
<protein>
    <submittedName>
        <fullName evidence="11">TGF-beta receptor type-2</fullName>
    </submittedName>
</protein>
<evidence type="ECO:0000256" key="9">
    <source>
        <dbReference type="ARBA" id="ARBA00023136"/>
    </source>
</evidence>
<evidence type="ECO:0000256" key="10">
    <source>
        <dbReference type="ARBA" id="ARBA00023170"/>
    </source>
</evidence>
<comment type="subcellular location">
    <subcellularLocation>
        <location evidence="1">Membrane</location>
        <topology evidence="1">Single-pass type I membrane protein</topology>
    </subcellularLocation>
</comment>
<evidence type="ECO:0000256" key="3">
    <source>
        <dbReference type="ARBA" id="ARBA00022679"/>
    </source>
</evidence>
<evidence type="ECO:0000256" key="1">
    <source>
        <dbReference type="ARBA" id="ARBA00004479"/>
    </source>
</evidence>
<dbReference type="GO" id="GO:0005524">
    <property type="term" value="F:ATP binding"/>
    <property type="evidence" value="ECO:0007669"/>
    <property type="project" value="UniProtKB-KW"/>
</dbReference>
<keyword evidence="7" id="KW-0067">ATP-binding</keyword>
<dbReference type="AlphaFoldDB" id="A0A4Z2HVI9"/>
<dbReference type="OrthoDB" id="547665at2759"/>
<dbReference type="GO" id="GO:0043235">
    <property type="term" value="C:receptor complex"/>
    <property type="evidence" value="ECO:0007669"/>
    <property type="project" value="TreeGrafter"/>
</dbReference>
<evidence type="ECO:0000313" key="12">
    <source>
        <dbReference type="Proteomes" id="UP000314294"/>
    </source>
</evidence>
<dbReference type="GO" id="GO:0004675">
    <property type="term" value="F:transmembrane receptor protein serine/threonine kinase activity"/>
    <property type="evidence" value="ECO:0007669"/>
    <property type="project" value="InterPro"/>
</dbReference>
<evidence type="ECO:0000256" key="4">
    <source>
        <dbReference type="ARBA" id="ARBA00022692"/>
    </source>
</evidence>
<evidence type="ECO:0000256" key="6">
    <source>
        <dbReference type="ARBA" id="ARBA00022777"/>
    </source>
</evidence>
<accession>A0A4Z2HVI9</accession>
<gene>
    <name evidence="11" type="primary">TGFBR2_0</name>
    <name evidence="11" type="ORF">EYF80_020246</name>
</gene>
<evidence type="ECO:0000256" key="5">
    <source>
        <dbReference type="ARBA" id="ARBA00022741"/>
    </source>
</evidence>
<organism evidence="11 12">
    <name type="scientific">Liparis tanakae</name>
    <name type="common">Tanaka's snailfish</name>
    <dbReference type="NCBI Taxonomy" id="230148"/>
    <lineage>
        <taxon>Eukaryota</taxon>
        <taxon>Metazoa</taxon>
        <taxon>Chordata</taxon>
        <taxon>Craniata</taxon>
        <taxon>Vertebrata</taxon>
        <taxon>Euteleostomi</taxon>
        <taxon>Actinopterygii</taxon>
        <taxon>Neopterygii</taxon>
        <taxon>Teleostei</taxon>
        <taxon>Neoteleostei</taxon>
        <taxon>Acanthomorphata</taxon>
        <taxon>Eupercaria</taxon>
        <taxon>Perciformes</taxon>
        <taxon>Cottioidei</taxon>
        <taxon>Cottales</taxon>
        <taxon>Liparidae</taxon>
        <taxon>Liparis</taxon>
    </lineage>
</organism>
<evidence type="ECO:0000256" key="7">
    <source>
        <dbReference type="ARBA" id="ARBA00022840"/>
    </source>
</evidence>
<keyword evidence="3" id="KW-0808">Transferase</keyword>
<keyword evidence="8" id="KW-1133">Transmembrane helix</keyword>
<evidence type="ECO:0000313" key="11">
    <source>
        <dbReference type="EMBL" id="TNN69601.1"/>
    </source>
</evidence>
<proteinExistence type="predicted"/>
<keyword evidence="9" id="KW-0472">Membrane</keyword>
<dbReference type="GO" id="GO:0071363">
    <property type="term" value="P:cellular response to growth factor stimulus"/>
    <property type="evidence" value="ECO:0007669"/>
    <property type="project" value="TreeGrafter"/>
</dbReference>
<keyword evidence="4" id="KW-0812">Transmembrane</keyword>
<name>A0A4Z2HVI9_9TELE</name>
<dbReference type="InterPro" id="IPR011009">
    <property type="entry name" value="Kinase-like_dom_sf"/>
</dbReference>
<dbReference type="InterPro" id="IPR000333">
    <property type="entry name" value="TGFB_receptor"/>
</dbReference>
<sequence>MAPEVLESRVNLEDLEAFKQMDVYSMALVHWEMASRCRAAGGRTRFRVRLAEHLGHLGPVGGTRTGEHLTFMMKTMPTGKHREHHEEVKSYEPAFGSQVCEQPCVDSMRDLVLRDRGRPDIPTAWTQHEVRVQRSEVRGRDRMGSVGFSVSWELVSSVFFML</sequence>
<keyword evidence="5" id="KW-0547">Nucleotide-binding</keyword>
<keyword evidence="10 11" id="KW-0675">Receptor</keyword>
<keyword evidence="6" id="KW-0418">Kinase</keyword>
<dbReference type="EMBL" id="SRLO01000174">
    <property type="protein sequence ID" value="TNN69601.1"/>
    <property type="molecule type" value="Genomic_DNA"/>
</dbReference>
<evidence type="ECO:0000256" key="8">
    <source>
        <dbReference type="ARBA" id="ARBA00022989"/>
    </source>
</evidence>
<dbReference type="PANTHER" id="PTHR23255">
    <property type="entry name" value="TRANSFORMING GROWTH FACTOR-BETA RECEPTOR TYPE I AND II"/>
    <property type="match status" value="1"/>
</dbReference>
<dbReference type="PANTHER" id="PTHR23255:SF51">
    <property type="entry name" value="TGF-BETA RECEPTOR TYPE-2"/>
    <property type="match status" value="1"/>
</dbReference>
<dbReference type="GO" id="GO:0005886">
    <property type="term" value="C:plasma membrane"/>
    <property type="evidence" value="ECO:0007669"/>
    <property type="project" value="TreeGrafter"/>
</dbReference>
<evidence type="ECO:0000256" key="2">
    <source>
        <dbReference type="ARBA" id="ARBA00022527"/>
    </source>
</evidence>
<dbReference type="Gene3D" id="1.10.510.10">
    <property type="entry name" value="Transferase(Phosphotransferase) domain 1"/>
    <property type="match status" value="1"/>
</dbReference>
<keyword evidence="2" id="KW-0723">Serine/threonine-protein kinase</keyword>
<dbReference type="Proteomes" id="UP000314294">
    <property type="component" value="Unassembled WGS sequence"/>
</dbReference>
<comment type="caution">
    <text evidence="11">The sequence shown here is derived from an EMBL/GenBank/DDBJ whole genome shotgun (WGS) entry which is preliminary data.</text>
</comment>
<dbReference type="SUPFAM" id="SSF56112">
    <property type="entry name" value="Protein kinase-like (PK-like)"/>
    <property type="match status" value="1"/>
</dbReference>
<reference evidence="11 12" key="1">
    <citation type="submission" date="2019-03" db="EMBL/GenBank/DDBJ databases">
        <title>First draft genome of Liparis tanakae, snailfish: a comprehensive survey of snailfish specific genes.</title>
        <authorList>
            <person name="Kim W."/>
            <person name="Song I."/>
            <person name="Jeong J.-H."/>
            <person name="Kim D."/>
            <person name="Kim S."/>
            <person name="Ryu S."/>
            <person name="Song J.Y."/>
            <person name="Lee S.K."/>
        </authorList>
    </citation>
    <scope>NUCLEOTIDE SEQUENCE [LARGE SCALE GENOMIC DNA]</scope>
    <source>
        <tissue evidence="11">Muscle</tissue>
    </source>
</reference>
<keyword evidence="12" id="KW-1185">Reference proteome</keyword>